<reference evidence="5" key="2">
    <citation type="journal article" date="2023" name="IMA Fungus">
        <title>Comparative genomic study of the Penicillium genus elucidates a diverse pangenome and 15 lateral gene transfer events.</title>
        <authorList>
            <person name="Petersen C."/>
            <person name="Sorensen T."/>
            <person name="Nielsen M.R."/>
            <person name="Sondergaard T.E."/>
            <person name="Sorensen J.L."/>
            <person name="Fitzpatrick D.A."/>
            <person name="Frisvad J.C."/>
            <person name="Nielsen K.L."/>
        </authorList>
    </citation>
    <scope>NUCLEOTIDE SEQUENCE</scope>
    <source>
        <strain evidence="5">IBT 20477</strain>
    </source>
</reference>
<keyword evidence="1" id="KW-0677">Repeat</keyword>
<reference evidence="5" key="1">
    <citation type="submission" date="2022-11" db="EMBL/GenBank/DDBJ databases">
        <authorList>
            <person name="Petersen C."/>
        </authorList>
    </citation>
    <scope>NUCLEOTIDE SEQUENCE</scope>
    <source>
        <strain evidence="5">IBT 20477</strain>
    </source>
</reference>
<feature type="repeat" description="ANK" evidence="3">
    <location>
        <begin position="75"/>
        <end position="107"/>
    </location>
</feature>
<comment type="caution">
    <text evidence="5">The sequence shown here is derived from an EMBL/GenBank/DDBJ whole genome shotgun (WGS) entry which is preliminary data.</text>
</comment>
<dbReference type="PRINTS" id="PR01415">
    <property type="entry name" value="ANKYRIN"/>
</dbReference>
<dbReference type="Pfam" id="PF00023">
    <property type="entry name" value="Ank"/>
    <property type="match status" value="2"/>
</dbReference>
<feature type="repeat" description="ANK" evidence="3">
    <location>
        <begin position="322"/>
        <end position="354"/>
    </location>
</feature>
<dbReference type="Proteomes" id="UP001150942">
    <property type="component" value="Unassembled WGS sequence"/>
</dbReference>
<evidence type="ECO:0000259" key="4">
    <source>
        <dbReference type="PROSITE" id="PS50188"/>
    </source>
</evidence>
<dbReference type="PROSITE" id="PS50297">
    <property type="entry name" value="ANK_REP_REGION"/>
    <property type="match status" value="5"/>
</dbReference>
<dbReference type="InterPro" id="IPR001870">
    <property type="entry name" value="B30.2/SPRY"/>
</dbReference>
<dbReference type="OrthoDB" id="341259at2759"/>
<feature type="domain" description="B30.2/SPRY" evidence="4">
    <location>
        <begin position="576"/>
        <end position="751"/>
    </location>
</feature>
<dbReference type="InterPro" id="IPR003877">
    <property type="entry name" value="SPRY_dom"/>
</dbReference>
<gene>
    <name evidence="5" type="ORF">N7449_010756</name>
</gene>
<dbReference type="SMART" id="SM00449">
    <property type="entry name" value="SPRY"/>
    <property type="match status" value="1"/>
</dbReference>
<dbReference type="Gene3D" id="1.25.40.20">
    <property type="entry name" value="Ankyrin repeat-containing domain"/>
    <property type="match status" value="5"/>
</dbReference>
<dbReference type="PROSITE" id="PS50188">
    <property type="entry name" value="B302_SPRY"/>
    <property type="match status" value="1"/>
</dbReference>
<dbReference type="EMBL" id="JAPQKQ010000007">
    <property type="protein sequence ID" value="KAJ5187762.1"/>
    <property type="molecule type" value="Genomic_DNA"/>
</dbReference>
<organism evidence="5 6">
    <name type="scientific">Penicillium cf. viridicatum</name>
    <dbReference type="NCBI Taxonomy" id="2972119"/>
    <lineage>
        <taxon>Eukaryota</taxon>
        <taxon>Fungi</taxon>
        <taxon>Dikarya</taxon>
        <taxon>Ascomycota</taxon>
        <taxon>Pezizomycotina</taxon>
        <taxon>Eurotiomycetes</taxon>
        <taxon>Eurotiomycetidae</taxon>
        <taxon>Eurotiales</taxon>
        <taxon>Aspergillaceae</taxon>
        <taxon>Penicillium</taxon>
    </lineage>
</organism>
<feature type="repeat" description="ANK" evidence="3">
    <location>
        <begin position="352"/>
        <end position="378"/>
    </location>
</feature>
<protein>
    <submittedName>
        <fullName evidence="5">Ankyrin repeat-containing domain protein</fullName>
    </submittedName>
</protein>
<dbReference type="SMART" id="SM00248">
    <property type="entry name" value="ANK"/>
    <property type="match status" value="17"/>
</dbReference>
<dbReference type="PANTHER" id="PTHR24198">
    <property type="entry name" value="ANKYRIN REPEAT AND PROTEIN KINASE DOMAIN-CONTAINING PROTEIN"/>
    <property type="match status" value="1"/>
</dbReference>
<evidence type="ECO:0000256" key="3">
    <source>
        <dbReference type="PROSITE-ProRule" id="PRU00023"/>
    </source>
</evidence>
<evidence type="ECO:0000313" key="5">
    <source>
        <dbReference type="EMBL" id="KAJ5187762.1"/>
    </source>
</evidence>
<name>A0A9W9M5A3_9EURO</name>
<dbReference type="InterPro" id="IPR013320">
    <property type="entry name" value="ConA-like_dom_sf"/>
</dbReference>
<accession>A0A9W9M5A3</accession>
<keyword evidence="6" id="KW-1185">Reference proteome</keyword>
<dbReference type="InterPro" id="IPR002110">
    <property type="entry name" value="Ankyrin_rpt"/>
</dbReference>
<proteinExistence type="predicted"/>
<dbReference type="AlphaFoldDB" id="A0A9W9M5A3"/>
<evidence type="ECO:0000256" key="1">
    <source>
        <dbReference type="ARBA" id="ARBA00022737"/>
    </source>
</evidence>
<sequence>MSEVDVMDAEGETPFSLAVEQGHTEIVSYLYQTYDIASDLESYKFVLHRAALCGHNDLVRFFIDHKWDVNSRDLSGRTPLHFTARNDHLQAASMLIDAGADVNAVDEFRQTPLYYAASDNSPKVAQRLLEAGANLNPLDYEDDTPLYQAAYRGSPEVVNVLLSRLPREDLNFQCSGGWTALQAAYDSPEIVKTLLAAGANPFILDSYSRTSLALAFENSYEETCNELISVMEKQALQDVNLQMAAIHEIAAVGNIQALDKLFVSGVDFDIRGEDGVTALHRACRNGQKETGAPIAAASAGGSADIVELLLSKGVKIDSVDEEDNTPLTLALAMGHTEIARLLLKNGANLGRKHGSALKIAIERENLDLVKFLLENGANAAIDIPGFPPLLHVAAQTNNREIMEALVKAGMSDLAVCDSAGRSLLIVAIFNKAQQIVDFLLEHQGLNLDVQDGAGRTALSIAAAQGSHVVAELLLRKANPDIPDMEGKTALIYSILNARGRNPLYWACLTDNTEVFEVTLQAVQDSESLISLIEDALQAAVAVKRSDFVQKLLSNPDVNPNVPSGDGWSPLFTAQHLKLPEIERHLLDANAVEDIPASSEPYPRPSRFHPQEGHVALHVSETGKEVTVGACPIDLYSTSKPFSAIRSDYPMNGIGIIGIGFCDEKAPLHRMLGWDEGSWGYHGDDGKSFEGRGIGIKYGDVYSTGDTIGCYVNPSRGTAFYTINGKSLRQSPFLAFLSPLICPPLITPHSSD</sequence>
<dbReference type="SUPFAM" id="SSF49899">
    <property type="entry name" value="Concanavalin A-like lectins/glucanases"/>
    <property type="match status" value="1"/>
</dbReference>
<dbReference type="Gene3D" id="2.60.120.920">
    <property type="match status" value="1"/>
</dbReference>
<feature type="repeat" description="ANK" evidence="3">
    <location>
        <begin position="108"/>
        <end position="140"/>
    </location>
</feature>
<dbReference type="Pfam" id="PF12796">
    <property type="entry name" value="Ank_2"/>
    <property type="match status" value="4"/>
</dbReference>
<keyword evidence="2 3" id="KW-0040">ANK repeat</keyword>
<feature type="repeat" description="ANK" evidence="3">
    <location>
        <begin position="10"/>
        <end position="32"/>
    </location>
</feature>
<dbReference type="PANTHER" id="PTHR24198:SF165">
    <property type="entry name" value="ANKYRIN REPEAT-CONTAINING PROTEIN-RELATED"/>
    <property type="match status" value="1"/>
</dbReference>
<dbReference type="PROSITE" id="PS50088">
    <property type="entry name" value="ANK_REPEAT"/>
    <property type="match status" value="6"/>
</dbReference>
<dbReference type="InterPro" id="IPR043136">
    <property type="entry name" value="B30.2/SPRY_sf"/>
</dbReference>
<evidence type="ECO:0000313" key="6">
    <source>
        <dbReference type="Proteomes" id="UP001150942"/>
    </source>
</evidence>
<dbReference type="InterPro" id="IPR036770">
    <property type="entry name" value="Ankyrin_rpt-contain_sf"/>
</dbReference>
<feature type="repeat" description="ANK" evidence="3">
    <location>
        <begin position="274"/>
        <end position="321"/>
    </location>
</feature>
<dbReference type="Pfam" id="PF00622">
    <property type="entry name" value="SPRY"/>
    <property type="match status" value="1"/>
</dbReference>
<evidence type="ECO:0000256" key="2">
    <source>
        <dbReference type="ARBA" id="ARBA00023043"/>
    </source>
</evidence>
<dbReference type="SUPFAM" id="SSF48403">
    <property type="entry name" value="Ankyrin repeat"/>
    <property type="match status" value="3"/>
</dbReference>